<evidence type="ECO:0000256" key="1">
    <source>
        <dbReference type="ARBA" id="ARBA00010669"/>
    </source>
</evidence>
<dbReference type="PROSITE" id="PS00903">
    <property type="entry name" value="CYT_DCMP_DEAMINASES_1"/>
    <property type="match status" value="1"/>
</dbReference>
<comment type="subunit">
    <text evidence="2 8">Homodimer.</text>
</comment>
<feature type="region of interest" description="Disordered" evidence="9">
    <location>
        <begin position="231"/>
        <end position="287"/>
    </location>
</feature>
<evidence type="ECO:0000256" key="5">
    <source>
        <dbReference type="ARBA" id="ARBA00022801"/>
    </source>
</evidence>
<dbReference type="PANTHER" id="PTHR11079:SF202">
    <property type="entry name" value="TRNA-SPECIFIC ADENOSINE DEAMINASE"/>
    <property type="match status" value="1"/>
</dbReference>
<proteinExistence type="inferred from homology"/>
<feature type="region of interest" description="Disordered" evidence="9">
    <location>
        <begin position="1"/>
        <end position="70"/>
    </location>
</feature>
<dbReference type="PANTHER" id="PTHR11079">
    <property type="entry name" value="CYTOSINE DEAMINASE FAMILY MEMBER"/>
    <property type="match status" value="1"/>
</dbReference>
<feature type="compositionally biased region" description="Low complexity" evidence="9">
    <location>
        <begin position="8"/>
        <end position="25"/>
    </location>
</feature>
<dbReference type="Pfam" id="PF00383">
    <property type="entry name" value="dCMP_cyt_deam_1"/>
    <property type="match status" value="1"/>
</dbReference>
<comment type="catalytic activity">
    <reaction evidence="7 8">
        <text>adenosine(34) in tRNA + H2O + H(+) = inosine(34) in tRNA + NH4(+)</text>
        <dbReference type="Rhea" id="RHEA:43168"/>
        <dbReference type="Rhea" id="RHEA-COMP:10373"/>
        <dbReference type="Rhea" id="RHEA-COMP:10374"/>
        <dbReference type="ChEBI" id="CHEBI:15377"/>
        <dbReference type="ChEBI" id="CHEBI:15378"/>
        <dbReference type="ChEBI" id="CHEBI:28938"/>
        <dbReference type="ChEBI" id="CHEBI:74411"/>
        <dbReference type="ChEBI" id="CHEBI:82852"/>
        <dbReference type="EC" id="3.5.4.33"/>
    </reaction>
</comment>
<dbReference type="AlphaFoldDB" id="A0A6J5C3F8"/>
<evidence type="ECO:0000256" key="8">
    <source>
        <dbReference type="HAMAP-Rule" id="MF_00972"/>
    </source>
</evidence>
<feature type="compositionally biased region" description="Low complexity" evidence="9">
    <location>
        <begin position="42"/>
        <end position="54"/>
    </location>
</feature>
<evidence type="ECO:0000313" key="11">
    <source>
        <dbReference type="EMBL" id="CAB3725098.1"/>
    </source>
</evidence>
<dbReference type="FunFam" id="3.40.140.10:FF:000005">
    <property type="entry name" value="tRNA-specific adenosine deaminase"/>
    <property type="match status" value="1"/>
</dbReference>
<keyword evidence="6 8" id="KW-0862">Zinc</keyword>
<accession>A0A6J5C3F8</accession>
<evidence type="ECO:0000256" key="7">
    <source>
        <dbReference type="ARBA" id="ARBA00048045"/>
    </source>
</evidence>
<feature type="binding site" evidence="8">
    <location>
        <position position="153"/>
    </location>
    <ligand>
        <name>Zn(2+)</name>
        <dbReference type="ChEBI" id="CHEBI:29105"/>
        <note>catalytic</note>
    </ligand>
</feature>
<feature type="domain" description="CMP/dCMP-type deaminase" evidence="10">
    <location>
        <begin position="72"/>
        <end position="183"/>
    </location>
</feature>
<dbReference type="InterPro" id="IPR002125">
    <property type="entry name" value="CMP_dCMP_dom"/>
</dbReference>
<dbReference type="InterPro" id="IPR016193">
    <property type="entry name" value="Cytidine_deaminase-like"/>
</dbReference>
<feature type="binding site" evidence="8">
    <location>
        <position position="156"/>
    </location>
    <ligand>
        <name>Zn(2+)</name>
        <dbReference type="ChEBI" id="CHEBI:29105"/>
        <note>catalytic</note>
    </ligand>
</feature>
<protein>
    <recommendedName>
        <fullName evidence="8">tRNA-specific adenosine deaminase</fullName>
        <ecNumber evidence="8">3.5.4.33</ecNumber>
    </recommendedName>
</protein>
<name>A0A6J5C3F8_9BURK</name>
<dbReference type="InterPro" id="IPR016192">
    <property type="entry name" value="APOBEC/CMP_deaminase_Zn-bd"/>
</dbReference>
<dbReference type="NCBIfam" id="NF008113">
    <property type="entry name" value="PRK10860.1"/>
    <property type="match status" value="1"/>
</dbReference>
<dbReference type="CDD" id="cd01285">
    <property type="entry name" value="nucleoside_deaminase"/>
    <property type="match status" value="1"/>
</dbReference>
<reference evidence="11 12" key="1">
    <citation type="submission" date="2020-04" db="EMBL/GenBank/DDBJ databases">
        <authorList>
            <person name="De Canck E."/>
        </authorList>
    </citation>
    <scope>NUCLEOTIDE SEQUENCE [LARGE SCALE GENOMIC DNA]</scope>
    <source>
        <strain evidence="11 12">LMG 24238</strain>
    </source>
</reference>
<evidence type="ECO:0000256" key="2">
    <source>
        <dbReference type="ARBA" id="ARBA00011738"/>
    </source>
</evidence>
<evidence type="ECO:0000256" key="4">
    <source>
        <dbReference type="ARBA" id="ARBA00022723"/>
    </source>
</evidence>
<keyword evidence="4 8" id="KW-0479">Metal-binding</keyword>
<dbReference type="GO" id="GO:0008270">
    <property type="term" value="F:zinc ion binding"/>
    <property type="evidence" value="ECO:0007669"/>
    <property type="project" value="UniProtKB-UniRule"/>
</dbReference>
<organism evidence="11 12">
    <name type="scientific">Paraburkholderia sediminicola</name>
    <dbReference type="NCBI Taxonomy" id="458836"/>
    <lineage>
        <taxon>Bacteria</taxon>
        <taxon>Pseudomonadati</taxon>
        <taxon>Pseudomonadota</taxon>
        <taxon>Betaproteobacteria</taxon>
        <taxon>Burkholderiales</taxon>
        <taxon>Burkholderiaceae</taxon>
        <taxon>Paraburkholderia</taxon>
    </lineage>
</organism>
<dbReference type="EC" id="3.5.4.33" evidence="8"/>
<evidence type="ECO:0000256" key="6">
    <source>
        <dbReference type="ARBA" id="ARBA00022833"/>
    </source>
</evidence>
<evidence type="ECO:0000259" key="10">
    <source>
        <dbReference type="PROSITE" id="PS51747"/>
    </source>
</evidence>
<dbReference type="Gene3D" id="3.40.140.10">
    <property type="entry name" value="Cytidine Deaminase, domain 2"/>
    <property type="match status" value="1"/>
</dbReference>
<feature type="compositionally biased region" description="Basic and acidic residues" evidence="9">
    <location>
        <begin position="247"/>
        <end position="279"/>
    </location>
</feature>
<dbReference type="EMBL" id="CADIKC010000008">
    <property type="protein sequence ID" value="CAB3725098.1"/>
    <property type="molecule type" value="Genomic_DNA"/>
</dbReference>
<comment type="similarity">
    <text evidence="1">Belongs to the cytidine and deoxycytidylate deaminase family. ADAT2 subfamily.</text>
</comment>
<sequence>MSESLARSASAGPESVESGESAEAATLPADRFGSADSDTSVPAASDPTPTATAAMLIDTPTPDESPVPPVSERDRRFMALAQAAAEEARAAGEVPVGAVLVRGDEVIAKGFNHPIGAHDPSAHAEMIALRAAAQAVENYRLPGCELYVTLEPCLMCAGAIMHARIARVVFGARDPKTGACGSVVDAFANPQLNHHTTVIGGVLETECGAALKSFFAERRRASREARAAARGEAHVVASSEAQPGLHAEAHTTTHSEAHAEADPDAGLDAHTDAHADARNEPGPAESL</sequence>
<gene>
    <name evidence="11" type="primary">tadA_1</name>
    <name evidence="8" type="synonym">tadA</name>
    <name evidence="11" type="ORF">LMG24238_05234</name>
</gene>
<dbReference type="HAMAP" id="MF_00972">
    <property type="entry name" value="tRNA_aden_deaminase"/>
    <property type="match status" value="1"/>
</dbReference>
<keyword evidence="5 8" id="KW-0378">Hydrolase</keyword>
<dbReference type="Proteomes" id="UP000494255">
    <property type="component" value="Unassembled WGS sequence"/>
</dbReference>
<dbReference type="InterPro" id="IPR028883">
    <property type="entry name" value="tRNA_aden_deaminase"/>
</dbReference>
<dbReference type="GO" id="GO:0002100">
    <property type="term" value="P:tRNA wobble adenosine to inosine editing"/>
    <property type="evidence" value="ECO:0007669"/>
    <property type="project" value="UniProtKB-UniRule"/>
</dbReference>
<evidence type="ECO:0000256" key="9">
    <source>
        <dbReference type="SAM" id="MobiDB-lite"/>
    </source>
</evidence>
<comment type="cofactor">
    <cofactor evidence="8">
        <name>Zn(2+)</name>
        <dbReference type="ChEBI" id="CHEBI:29105"/>
    </cofactor>
    <text evidence="8">Binds 1 zinc ion per subunit.</text>
</comment>
<evidence type="ECO:0000256" key="3">
    <source>
        <dbReference type="ARBA" id="ARBA00022694"/>
    </source>
</evidence>
<feature type="binding site" evidence="8">
    <location>
        <position position="123"/>
    </location>
    <ligand>
        <name>Zn(2+)</name>
        <dbReference type="ChEBI" id="CHEBI:29105"/>
        <note>catalytic</note>
    </ligand>
</feature>
<comment type="function">
    <text evidence="8">Catalyzes the deamination of adenosine to inosine at the wobble position 34 of tRNA(Arg2).</text>
</comment>
<dbReference type="PROSITE" id="PS51747">
    <property type="entry name" value="CYT_DCMP_DEAMINASES_2"/>
    <property type="match status" value="1"/>
</dbReference>
<keyword evidence="3 8" id="KW-0819">tRNA processing</keyword>
<feature type="active site" description="Proton donor" evidence="8">
    <location>
        <position position="125"/>
    </location>
</feature>
<dbReference type="SUPFAM" id="SSF53927">
    <property type="entry name" value="Cytidine deaminase-like"/>
    <property type="match status" value="1"/>
</dbReference>
<dbReference type="GO" id="GO:0052717">
    <property type="term" value="F:tRNA-specific adenosine-34 deaminase activity"/>
    <property type="evidence" value="ECO:0007669"/>
    <property type="project" value="UniProtKB-UniRule"/>
</dbReference>
<evidence type="ECO:0000313" key="12">
    <source>
        <dbReference type="Proteomes" id="UP000494255"/>
    </source>
</evidence>
<keyword evidence="12" id="KW-1185">Reference proteome</keyword>